<evidence type="ECO:0000313" key="8">
    <source>
        <dbReference type="EMBL" id="KAF6020597.1"/>
    </source>
</evidence>
<feature type="transmembrane region" description="Helical" evidence="6">
    <location>
        <begin position="18"/>
        <end position="39"/>
    </location>
</feature>
<keyword evidence="9" id="KW-1185">Reference proteome</keyword>
<gene>
    <name evidence="8" type="ORF">EB796_021121</name>
</gene>
<dbReference type="AlphaFoldDB" id="A0A7J7J407"/>
<dbReference type="PROSITE" id="PS51465">
    <property type="entry name" value="KAZAL_2"/>
    <property type="match status" value="1"/>
</dbReference>
<evidence type="ECO:0000256" key="4">
    <source>
        <dbReference type="ARBA" id="ARBA00022989"/>
    </source>
</evidence>
<dbReference type="InterPro" id="IPR002350">
    <property type="entry name" value="Kazal_dom"/>
</dbReference>
<dbReference type="InterPro" id="IPR036058">
    <property type="entry name" value="Kazal_dom_sf"/>
</dbReference>
<dbReference type="PANTHER" id="PTHR11388:SF100">
    <property type="entry name" value="SOLUTE CARRIER ORGANIC ANION TRANSPORTER FAMILY MEMBER 4A1"/>
    <property type="match status" value="1"/>
</dbReference>
<dbReference type="Proteomes" id="UP000593567">
    <property type="component" value="Unassembled WGS sequence"/>
</dbReference>
<organism evidence="8 9">
    <name type="scientific">Bugula neritina</name>
    <name type="common">Brown bryozoan</name>
    <name type="synonym">Sertularia neritina</name>
    <dbReference type="NCBI Taxonomy" id="10212"/>
    <lineage>
        <taxon>Eukaryota</taxon>
        <taxon>Metazoa</taxon>
        <taxon>Spiralia</taxon>
        <taxon>Lophotrochozoa</taxon>
        <taxon>Bryozoa</taxon>
        <taxon>Gymnolaemata</taxon>
        <taxon>Cheilostomatida</taxon>
        <taxon>Flustrina</taxon>
        <taxon>Buguloidea</taxon>
        <taxon>Bugulidae</taxon>
        <taxon>Bugula</taxon>
    </lineage>
</organism>
<dbReference type="Pfam" id="PF03137">
    <property type="entry name" value="OATP"/>
    <property type="match status" value="2"/>
</dbReference>
<reference evidence="8" key="1">
    <citation type="submission" date="2020-06" db="EMBL/GenBank/DDBJ databases">
        <title>Draft genome of Bugula neritina, a colonial animal packing powerful symbionts and potential medicines.</title>
        <authorList>
            <person name="Rayko M."/>
        </authorList>
    </citation>
    <scope>NUCLEOTIDE SEQUENCE [LARGE SCALE GENOMIC DNA]</scope>
    <source>
        <strain evidence="8">Kwan_BN1</strain>
    </source>
</reference>
<accession>A0A7J7J407</accession>
<proteinExistence type="predicted"/>
<dbReference type="InterPro" id="IPR004156">
    <property type="entry name" value="OATP"/>
</dbReference>
<dbReference type="GO" id="GO:0043252">
    <property type="term" value="P:sodium-independent organic anion transport"/>
    <property type="evidence" value="ECO:0007669"/>
    <property type="project" value="TreeGrafter"/>
</dbReference>
<keyword evidence="5 6" id="KW-0472">Membrane</keyword>
<comment type="caution">
    <text evidence="8">The sequence shown here is derived from an EMBL/GenBank/DDBJ whole genome shotgun (WGS) entry which is preliminary data.</text>
</comment>
<keyword evidence="4 6" id="KW-1133">Transmembrane helix</keyword>
<keyword evidence="2" id="KW-1003">Cell membrane</keyword>
<feature type="transmembrane region" description="Helical" evidence="6">
    <location>
        <begin position="46"/>
        <end position="66"/>
    </location>
</feature>
<evidence type="ECO:0000313" key="9">
    <source>
        <dbReference type="Proteomes" id="UP000593567"/>
    </source>
</evidence>
<feature type="domain" description="Kazal-like" evidence="7">
    <location>
        <begin position="116"/>
        <end position="165"/>
    </location>
</feature>
<name>A0A7J7J407_BUGNE</name>
<dbReference type="PANTHER" id="PTHR11388">
    <property type="entry name" value="ORGANIC ANION TRANSPORTER"/>
    <property type="match status" value="1"/>
</dbReference>
<feature type="transmembrane region" description="Helical" evidence="6">
    <location>
        <begin position="205"/>
        <end position="227"/>
    </location>
</feature>
<dbReference type="GO" id="GO:0016323">
    <property type="term" value="C:basolateral plasma membrane"/>
    <property type="evidence" value="ECO:0007669"/>
    <property type="project" value="TreeGrafter"/>
</dbReference>
<evidence type="ECO:0000256" key="2">
    <source>
        <dbReference type="ARBA" id="ARBA00022475"/>
    </source>
</evidence>
<dbReference type="EMBL" id="VXIV02003159">
    <property type="protein sequence ID" value="KAF6020597.1"/>
    <property type="molecule type" value="Genomic_DNA"/>
</dbReference>
<dbReference type="SUPFAM" id="SSF100895">
    <property type="entry name" value="Kazal-type serine protease inhibitors"/>
    <property type="match status" value="1"/>
</dbReference>
<feature type="transmembrane region" description="Helical" evidence="6">
    <location>
        <begin position="72"/>
        <end position="92"/>
    </location>
</feature>
<keyword evidence="3 6" id="KW-0812">Transmembrane</keyword>
<sequence>MFCISGLTRDDPAWVGAWWIPFVLSSVLSFILAFFMFLFPRELPGFIAVPASAVAQILVGLIIKRYNLKLEGILKLALASTILSLVFIPVYLTQCYESEMAGILKPQSGSNTDAQPTIRSTCNSECGCSTSTYEPVCADGIQYFSPCHAGCSMEPVETSDGSIPGPIIFGTILDASCKVWQTDPDGEITRGSCWIYDNIGMAIRVTVLLAVVRALALVFNFLALILYRAPATSSSPSEVSLDMKEKDGVTA</sequence>
<evidence type="ECO:0000256" key="5">
    <source>
        <dbReference type="ARBA" id="ARBA00023136"/>
    </source>
</evidence>
<dbReference type="OrthoDB" id="5062115at2759"/>
<comment type="subcellular location">
    <subcellularLocation>
        <location evidence="1">Cell membrane</location>
        <topology evidence="1">Multi-pass membrane protein</topology>
    </subcellularLocation>
</comment>
<evidence type="ECO:0000256" key="6">
    <source>
        <dbReference type="SAM" id="Phobius"/>
    </source>
</evidence>
<dbReference type="GO" id="GO:0015347">
    <property type="term" value="F:sodium-independent organic anion transmembrane transporter activity"/>
    <property type="evidence" value="ECO:0007669"/>
    <property type="project" value="TreeGrafter"/>
</dbReference>
<evidence type="ECO:0000259" key="7">
    <source>
        <dbReference type="PROSITE" id="PS51465"/>
    </source>
</evidence>
<evidence type="ECO:0000256" key="3">
    <source>
        <dbReference type="ARBA" id="ARBA00022692"/>
    </source>
</evidence>
<protein>
    <submittedName>
        <fullName evidence="8">SLCO4A1</fullName>
    </submittedName>
</protein>
<evidence type="ECO:0000256" key="1">
    <source>
        <dbReference type="ARBA" id="ARBA00004651"/>
    </source>
</evidence>